<sequence length="91" mass="9940">MKTCRCSVKGMVQGVGFRFWTVRTASALNLTGWVRNRSDGAVELLACGTEDAVATLQEKLWEGPPYSRVAQVTCTDALAPDPPCPDFSIQY</sequence>
<comment type="similarity">
    <text evidence="1 6">Belongs to the acylphosphatase family.</text>
</comment>
<protein>
    <recommendedName>
        <fullName evidence="2 4">Acylphosphatase</fullName>
        <ecNumber evidence="2 4">3.6.1.7</ecNumber>
    </recommendedName>
</protein>
<dbReference type="AlphaFoldDB" id="A0A7J0BI33"/>
<evidence type="ECO:0000256" key="4">
    <source>
        <dbReference type="PROSITE-ProRule" id="PRU00520"/>
    </source>
</evidence>
<reference evidence="8 9" key="1">
    <citation type="submission" date="2020-05" db="EMBL/GenBank/DDBJ databases">
        <title>Draft genome sequence of Desulfovibrio sp. strain HN2T.</title>
        <authorList>
            <person name="Ueno A."/>
            <person name="Tamazawa S."/>
            <person name="Tamamura S."/>
            <person name="Murakami T."/>
            <person name="Kiyama T."/>
            <person name="Inomata H."/>
            <person name="Amano Y."/>
            <person name="Miyakawa K."/>
            <person name="Tamaki H."/>
            <person name="Naganuma T."/>
            <person name="Kaneko K."/>
        </authorList>
    </citation>
    <scope>NUCLEOTIDE SEQUENCE [LARGE SCALE GENOMIC DNA]</scope>
    <source>
        <strain evidence="8 9">HN2</strain>
    </source>
</reference>
<evidence type="ECO:0000313" key="8">
    <source>
        <dbReference type="EMBL" id="GFM33326.1"/>
    </source>
</evidence>
<keyword evidence="9" id="KW-1185">Reference proteome</keyword>
<evidence type="ECO:0000256" key="1">
    <source>
        <dbReference type="ARBA" id="ARBA00005614"/>
    </source>
</evidence>
<dbReference type="InterPro" id="IPR001792">
    <property type="entry name" value="Acylphosphatase-like_dom"/>
</dbReference>
<organism evidence="8 9">
    <name type="scientific">Desulfovibrio subterraneus</name>
    <dbReference type="NCBI Taxonomy" id="2718620"/>
    <lineage>
        <taxon>Bacteria</taxon>
        <taxon>Pseudomonadati</taxon>
        <taxon>Thermodesulfobacteriota</taxon>
        <taxon>Desulfovibrionia</taxon>
        <taxon>Desulfovibrionales</taxon>
        <taxon>Desulfovibrionaceae</taxon>
        <taxon>Desulfovibrio</taxon>
    </lineage>
</organism>
<dbReference type="RefSeq" id="WP_174404994.1">
    <property type="nucleotide sequence ID" value="NZ_BLVO01000013.1"/>
</dbReference>
<dbReference type="InterPro" id="IPR020456">
    <property type="entry name" value="Acylphosphatase"/>
</dbReference>
<evidence type="ECO:0000256" key="3">
    <source>
        <dbReference type="ARBA" id="ARBA00047645"/>
    </source>
</evidence>
<proteinExistence type="inferred from homology"/>
<feature type="active site" evidence="4">
    <location>
        <position position="36"/>
    </location>
</feature>
<keyword evidence="4 5" id="KW-0378">Hydrolase</keyword>
<dbReference type="EC" id="3.6.1.7" evidence="2 4"/>
<evidence type="ECO:0000259" key="7">
    <source>
        <dbReference type="PROSITE" id="PS51160"/>
    </source>
</evidence>
<evidence type="ECO:0000256" key="6">
    <source>
        <dbReference type="RuleBase" id="RU004168"/>
    </source>
</evidence>
<comment type="caution">
    <text evidence="8">The sequence shown here is derived from an EMBL/GenBank/DDBJ whole genome shotgun (WGS) entry which is preliminary data.</text>
</comment>
<dbReference type="EMBL" id="BLVO01000013">
    <property type="protein sequence ID" value="GFM33326.1"/>
    <property type="molecule type" value="Genomic_DNA"/>
</dbReference>
<dbReference type="Gene3D" id="3.30.70.100">
    <property type="match status" value="1"/>
</dbReference>
<dbReference type="PANTHER" id="PTHR47268">
    <property type="entry name" value="ACYLPHOSPHATASE"/>
    <property type="match status" value="1"/>
</dbReference>
<gene>
    <name evidence="8" type="primary">acyP</name>
    <name evidence="8" type="ORF">DSM101010T_16910</name>
</gene>
<dbReference type="InterPro" id="IPR017968">
    <property type="entry name" value="Acylphosphatase_CS"/>
</dbReference>
<feature type="domain" description="Acylphosphatase-like" evidence="7">
    <location>
        <begin position="3"/>
        <end position="91"/>
    </location>
</feature>
<dbReference type="Pfam" id="PF00708">
    <property type="entry name" value="Acylphosphatase"/>
    <property type="match status" value="1"/>
</dbReference>
<dbReference type="InterPro" id="IPR036046">
    <property type="entry name" value="Acylphosphatase-like_dom_sf"/>
</dbReference>
<dbReference type="Proteomes" id="UP000503840">
    <property type="component" value="Unassembled WGS sequence"/>
</dbReference>
<accession>A0A7J0BI33</accession>
<dbReference type="SUPFAM" id="SSF54975">
    <property type="entry name" value="Acylphosphatase/BLUF domain-like"/>
    <property type="match status" value="1"/>
</dbReference>
<dbReference type="PANTHER" id="PTHR47268:SF4">
    <property type="entry name" value="ACYLPHOSPHATASE"/>
    <property type="match status" value="1"/>
</dbReference>
<dbReference type="PROSITE" id="PS00151">
    <property type="entry name" value="ACYLPHOSPHATASE_2"/>
    <property type="match status" value="1"/>
</dbReference>
<evidence type="ECO:0000256" key="5">
    <source>
        <dbReference type="RuleBase" id="RU000553"/>
    </source>
</evidence>
<dbReference type="PROSITE" id="PS00150">
    <property type="entry name" value="ACYLPHOSPHATASE_1"/>
    <property type="match status" value="1"/>
</dbReference>
<dbReference type="GO" id="GO:0003998">
    <property type="term" value="F:acylphosphatase activity"/>
    <property type="evidence" value="ECO:0007669"/>
    <property type="project" value="UniProtKB-EC"/>
</dbReference>
<feature type="active site" evidence="4">
    <location>
        <position position="18"/>
    </location>
</feature>
<name>A0A7J0BI33_9BACT</name>
<evidence type="ECO:0000256" key="2">
    <source>
        <dbReference type="ARBA" id="ARBA00012150"/>
    </source>
</evidence>
<evidence type="ECO:0000313" key="9">
    <source>
        <dbReference type="Proteomes" id="UP000503840"/>
    </source>
</evidence>
<comment type="catalytic activity">
    <reaction evidence="3 4 5">
        <text>an acyl phosphate + H2O = a carboxylate + phosphate + H(+)</text>
        <dbReference type="Rhea" id="RHEA:14965"/>
        <dbReference type="ChEBI" id="CHEBI:15377"/>
        <dbReference type="ChEBI" id="CHEBI:15378"/>
        <dbReference type="ChEBI" id="CHEBI:29067"/>
        <dbReference type="ChEBI" id="CHEBI:43474"/>
        <dbReference type="ChEBI" id="CHEBI:59918"/>
        <dbReference type="EC" id="3.6.1.7"/>
    </reaction>
</comment>
<dbReference type="PROSITE" id="PS51160">
    <property type="entry name" value="ACYLPHOSPHATASE_3"/>
    <property type="match status" value="1"/>
</dbReference>